<sequence length="159" mass="17683">MKSLLLTVALLACFQWTAEALPKFDKHLPWGKRDYSCVIFDTPAEGTRLKPGKTVTLRWKLGNDCGFSGDSVTTYGLQLYNSLQYSFANGLPLIKNTLDSKIVDNLSNQTFTYAWKVPSIKKKGVNPNLYYIRVTTSSMSNLQQPSLFGIAGPFTITSS</sequence>
<evidence type="ECO:0008006" key="4">
    <source>
        <dbReference type="Google" id="ProtNLM"/>
    </source>
</evidence>
<evidence type="ECO:0000313" key="3">
    <source>
        <dbReference type="Proteomes" id="UP000193498"/>
    </source>
</evidence>
<comment type="caution">
    <text evidence="2">The sequence shown here is derived from an EMBL/GenBank/DDBJ whole genome shotgun (WGS) entry which is preliminary data.</text>
</comment>
<organism evidence="2 3">
    <name type="scientific">Basidiobolus meristosporus CBS 931.73</name>
    <dbReference type="NCBI Taxonomy" id="1314790"/>
    <lineage>
        <taxon>Eukaryota</taxon>
        <taxon>Fungi</taxon>
        <taxon>Fungi incertae sedis</taxon>
        <taxon>Zoopagomycota</taxon>
        <taxon>Entomophthoromycotina</taxon>
        <taxon>Basidiobolomycetes</taxon>
        <taxon>Basidiobolales</taxon>
        <taxon>Basidiobolaceae</taxon>
        <taxon>Basidiobolus</taxon>
    </lineage>
</organism>
<feature type="chain" id="PRO_5012892216" description="Reelin domain-containing protein" evidence="1">
    <location>
        <begin position="21"/>
        <end position="159"/>
    </location>
</feature>
<accession>A0A1Y1XXS4</accession>
<dbReference type="OrthoDB" id="2408539at2759"/>
<evidence type="ECO:0000256" key="1">
    <source>
        <dbReference type="SAM" id="SignalP"/>
    </source>
</evidence>
<dbReference type="InParanoid" id="A0A1Y1XXS4"/>
<dbReference type="AlphaFoldDB" id="A0A1Y1XXS4"/>
<keyword evidence="3" id="KW-1185">Reference proteome</keyword>
<gene>
    <name evidence="2" type="ORF">K493DRAFT_380556</name>
</gene>
<dbReference type="Proteomes" id="UP000193498">
    <property type="component" value="Unassembled WGS sequence"/>
</dbReference>
<keyword evidence="1" id="KW-0732">Signal</keyword>
<dbReference type="EMBL" id="MCFE01000375">
    <property type="protein sequence ID" value="ORX90542.1"/>
    <property type="molecule type" value="Genomic_DNA"/>
</dbReference>
<reference evidence="2 3" key="1">
    <citation type="submission" date="2016-07" db="EMBL/GenBank/DDBJ databases">
        <title>Pervasive Adenine N6-methylation of Active Genes in Fungi.</title>
        <authorList>
            <consortium name="DOE Joint Genome Institute"/>
            <person name="Mondo S.J."/>
            <person name="Dannebaum R.O."/>
            <person name="Kuo R.C."/>
            <person name="Labutti K."/>
            <person name="Haridas S."/>
            <person name="Kuo A."/>
            <person name="Salamov A."/>
            <person name="Ahrendt S.R."/>
            <person name="Lipzen A."/>
            <person name="Sullivan W."/>
            <person name="Andreopoulos W.B."/>
            <person name="Clum A."/>
            <person name="Lindquist E."/>
            <person name="Daum C."/>
            <person name="Ramamoorthy G.K."/>
            <person name="Gryganskyi A."/>
            <person name="Culley D."/>
            <person name="Magnuson J.K."/>
            <person name="James T.Y."/>
            <person name="O'Malley M.A."/>
            <person name="Stajich J.E."/>
            <person name="Spatafora J.W."/>
            <person name="Visel A."/>
            <person name="Grigoriev I.V."/>
        </authorList>
    </citation>
    <scope>NUCLEOTIDE SEQUENCE [LARGE SCALE GENOMIC DNA]</scope>
    <source>
        <strain evidence="2 3">CBS 931.73</strain>
    </source>
</reference>
<protein>
    <recommendedName>
        <fullName evidence="4">Reelin domain-containing protein</fullName>
    </recommendedName>
</protein>
<feature type="signal peptide" evidence="1">
    <location>
        <begin position="1"/>
        <end position="20"/>
    </location>
</feature>
<name>A0A1Y1XXS4_9FUNG</name>
<evidence type="ECO:0000313" key="2">
    <source>
        <dbReference type="EMBL" id="ORX90542.1"/>
    </source>
</evidence>
<proteinExistence type="predicted"/>